<dbReference type="OrthoDB" id="75724at2759"/>
<organism evidence="2 3">
    <name type="scientific">Perkinsus chesapeaki</name>
    <name type="common">Clam parasite</name>
    <name type="synonym">Perkinsus andrewsi</name>
    <dbReference type="NCBI Taxonomy" id="330153"/>
    <lineage>
        <taxon>Eukaryota</taxon>
        <taxon>Sar</taxon>
        <taxon>Alveolata</taxon>
        <taxon>Perkinsozoa</taxon>
        <taxon>Perkinsea</taxon>
        <taxon>Perkinsida</taxon>
        <taxon>Perkinsidae</taxon>
        <taxon>Perkinsus</taxon>
    </lineage>
</organism>
<dbReference type="GO" id="GO:0008526">
    <property type="term" value="F:phosphatidylinositol transfer activity"/>
    <property type="evidence" value="ECO:0007669"/>
    <property type="project" value="TreeGrafter"/>
</dbReference>
<dbReference type="InterPro" id="IPR001251">
    <property type="entry name" value="CRAL-TRIO_dom"/>
</dbReference>
<dbReference type="CDD" id="cd00170">
    <property type="entry name" value="SEC14"/>
    <property type="match status" value="1"/>
</dbReference>
<dbReference type="PANTHER" id="PTHR45824">
    <property type="entry name" value="GH16843P"/>
    <property type="match status" value="1"/>
</dbReference>
<dbReference type="InterPro" id="IPR052578">
    <property type="entry name" value="PI_Transfer_CRAL-TRIO"/>
</dbReference>
<gene>
    <name evidence="2" type="ORF">FOL47_009026</name>
</gene>
<dbReference type="Pfam" id="PF00650">
    <property type="entry name" value="CRAL_TRIO"/>
    <property type="match status" value="1"/>
</dbReference>
<dbReference type="Proteomes" id="UP000591131">
    <property type="component" value="Unassembled WGS sequence"/>
</dbReference>
<reference evidence="2 3" key="1">
    <citation type="submission" date="2020-04" db="EMBL/GenBank/DDBJ databases">
        <title>Perkinsus chesapeaki whole genome sequence.</title>
        <authorList>
            <person name="Bogema D.R."/>
        </authorList>
    </citation>
    <scope>NUCLEOTIDE SEQUENCE [LARGE SCALE GENOMIC DNA]</scope>
    <source>
        <strain evidence="2">ATCC PRA-425</strain>
    </source>
</reference>
<sequence>MSTRLLHTKITLISSLSDSGVTTDLASLFIGDENLRGPKLRADLIRSHVDDRREMLATTSEESFEGQGRRVEVDYMFWRVEDLPNSHGSSITCIVSIATSTRQKDMLVQRLVKYLLPNLRRAQGLIARMCKGPYDRSGNPFYDIWFRHVWKLEEYLNSGAKKGDFEPGRNDPRTFDYELSEKKLRNSKTGEKVSETEQVARTREILERVKKTAAETGQVCPTELDCRRYLMASDWSTEEAFTKLRDTLAWRLSTFGVGHPPRGIDPDSITTERRKGVLYPRGRDTHGRPILIFRPRLTEPRERDENEFERYLIYSVERCVSKMVDHGEGSSAPSQLIVLADMSRCGYKNFDVPSTKAIIELLKDRYPERVGLVLVTNLNWAGKQFWNIIRPSLSAETVSKIRLVPRDDPLEYLSRFIEPRHIPAFCGGSDTYVYSIENDDLFSDNEE</sequence>
<dbReference type="SUPFAM" id="SSF52087">
    <property type="entry name" value="CRAL/TRIO domain"/>
    <property type="match status" value="1"/>
</dbReference>
<comment type="caution">
    <text evidence="2">The sequence shown here is derived from an EMBL/GenBank/DDBJ whole genome shotgun (WGS) entry which is preliminary data.</text>
</comment>
<dbReference type="PROSITE" id="PS50191">
    <property type="entry name" value="CRAL_TRIO"/>
    <property type="match status" value="1"/>
</dbReference>
<evidence type="ECO:0000313" key="3">
    <source>
        <dbReference type="Proteomes" id="UP000591131"/>
    </source>
</evidence>
<accession>A0A7J6LBK8</accession>
<name>A0A7J6LBK8_PERCH</name>
<dbReference type="SMART" id="SM00516">
    <property type="entry name" value="SEC14"/>
    <property type="match status" value="1"/>
</dbReference>
<dbReference type="PANTHER" id="PTHR45824:SF29">
    <property type="entry name" value="GH16843P"/>
    <property type="match status" value="1"/>
</dbReference>
<dbReference type="InterPro" id="IPR036273">
    <property type="entry name" value="CRAL/TRIO_N_dom_sf"/>
</dbReference>
<feature type="domain" description="CRAL-TRIO" evidence="1">
    <location>
        <begin position="266"/>
        <end position="434"/>
    </location>
</feature>
<protein>
    <recommendedName>
        <fullName evidence="1">CRAL-TRIO domain-containing protein</fullName>
    </recommendedName>
</protein>
<dbReference type="Gene3D" id="3.40.525.10">
    <property type="entry name" value="CRAL-TRIO lipid binding domain"/>
    <property type="match status" value="1"/>
</dbReference>
<proteinExistence type="predicted"/>
<dbReference type="SUPFAM" id="SSF46938">
    <property type="entry name" value="CRAL/TRIO N-terminal domain"/>
    <property type="match status" value="1"/>
</dbReference>
<dbReference type="AlphaFoldDB" id="A0A7J6LBK8"/>
<dbReference type="InterPro" id="IPR036865">
    <property type="entry name" value="CRAL-TRIO_dom_sf"/>
</dbReference>
<dbReference type="EMBL" id="JAAPAO010000603">
    <property type="protein sequence ID" value="KAF4656360.1"/>
    <property type="molecule type" value="Genomic_DNA"/>
</dbReference>
<evidence type="ECO:0000259" key="1">
    <source>
        <dbReference type="PROSITE" id="PS50191"/>
    </source>
</evidence>
<evidence type="ECO:0000313" key="2">
    <source>
        <dbReference type="EMBL" id="KAF4656360.1"/>
    </source>
</evidence>
<keyword evidence="3" id="KW-1185">Reference proteome</keyword>